<dbReference type="RefSeq" id="WP_041767048.1">
    <property type="nucleotide sequence ID" value="NZ_LNZG01000016.1"/>
</dbReference>
<dbReference type="Proteomes" id="UP000094426">
    <property type="component" value="Unassembled WGS sequence"/>
</dbReference>
<reference evidence="1 2" key="1">
    <citation type="submission" date="2015-11" db="EMBL/GenBank/DDBJ databases">
        <authorList>
            <person name="Zhang Y."/>
            <person name="Guo Z."/>
        </authorList>
    </citation>
    <scope>NUCLEOTIDE SEQUENCE [LARGE SCALE GENOMIC DNA]</scope>
    <source>
        <strain evidence="2">gdw1</strain>
    </source>
</reference>
<proteinExistence type="predicted"/>
<evidence type="ECO:0000313" key="2">
    <source>
        <dbReference type="Proteomes" id="UP000094426"/>
    </source>
</evidence>
<dbReference type="AlphaFoldDB" id="A0A1E2SK54"/>
<name>A0A1E2SK54_LEIXY</name>
<organism evidence="1 2">
    <name type="scientific">Leifsonia xyli subsp. xyli</name>
    <dbReference type="NCBI Taxonomy" id="59736"/>
    <lineage>
        <taxon>Bacteria</taxon>
        <taxon>Bacillati</taxon>
        <taxon>Actinomycetota</taxon>
        <taxon>Actinomycetes</taxon>
        <taxon>Micrococcales</taxon>
        <taxon>Microbacteriaceae</taxon>
        <taxon>Leifsonia</taxon>
    </lineage>
</organism>
<accession>A0A1E2SK54</accession>
<gene>
    <name evidence="1" type="ORF">ATY41_10780</name>
</gene>
<protein>
    <submittedName>
        <fullName evidence="1">Uncharacterized protein</fullName>
    </submittedName>
</protein>
<evidence type="ECO:0000313" key="1">
    <source>
        <dbReference type="EMBL" id="ODA90236.1"/>
    </source>
</evidence>
<comment type="caution">
    <text evidence="1">The sequence shown here is derived from an EMBL/GenBank/DDBJ whole genome shotgun (WGS) entry which is preliminary data.</text>
</comment>
<dbReference type="EMBL" id="LNZG01000016">
    <property type="protein sequence ID" value="ODA90236.1"/>
    <property type="molecule type" value="Genomic_DNA"/>
</dbReference>
<sequence>MTNPTTPTAAETLDGVRGLIQSEARWQQELSLRQGLCAEYIVERLLVLDRCIADRIAYLRTSAAETNQILNETGHPVESVGRVRLNPEVRAELIEFARTRIQMRLG</sequence>